<gene>
    <name evidence="2" type="ORF">VC83_06888</name>
</gene>
<evidence type="ECO:0000259" key="1">
    <source>
        <dbReference type="PROSITE" id="PS50879"/>
    </source>
</evidence>
<name>A0A177A3B9_9PEZI</name>
<evidence type="ECO:0000313" key="2">
    <source>
        <dbReference type="EMBL" id="OAF56789.2"/>
    </source>
</evidence>
<feature type="domain" description="RNase H type-1" evidence="1">
    <location>
        <begin position="1"/>
        <end position="179"/>
    </location>
</feature>
<dbReference type="EMBL" id="KV441402">
    <property type="protein sequence ID" value="OAF56789.2"/>
    <property type="molecule type" value="Genomic_DNA"/>
</dbReference>
<proteinExistence type="predicted"/>
<dbReference type="VEuPathDB" id="FungiDB:GMDG_07718"/>
<dbReference type="Proteomes" id="UP000077154">
    <property type="component" value="Unassembled WGS sequence"/>
</dbReference>
<sequence length="179" mass="20453">MVDKMKVYVHGSYRNVDGQYPVAVSTAVFTHESGSHKAWTRIVPAQPTPTRQRADLMAIVLALEKATVDDGRLYNKRAVDLNIYSGSLYAVKSLTDWADRWIYNGWIGTDGREVDNQDLIKRALQVEEMLMDGGSVRYTCIPKEEKTEANTYGEHALNLWMGGFPIGWEWEWPRNTRQV</sequence>
<dbReference type="InterPro" id="IPR002156">
    <property type="entry name" value="RNaseH_domain"/>
</dbReference>
<reference evidence="2" key="1">
    <citation type="submission" date="2016-03" db="EMBL/GenBank/DDBJ databases">
        <title>Updated assembly of Pseudogymnoascus destructans, the fungus causing white-nose syndrome of bats.</title>
        <authorList>
            <person name="Palmer J.M."/>
            <person name="Drees K.P."/>
            <person name="Foster J.T."/>
            <person name="Lindner D.L."/>
        </authorList>
    </citation>
    <scope>NUCLEOTIDE SEQUENCE [LARGE SCALE GENOMIC DNA]</scope>
    <source>
        <strain evidence="2">20631-21</strain>
    </source>
</reference>
<dbReference type="InterPro" id="IPR036397">
    <property type="entry name" value="RNaseH_sf"/>
</dbReference>
<dbReference type="Gene3D" id="3.30.420.10">
    <property type="entry name" value="Ribonuclease H-like superfamily/Ribonuclease H"/>
    <property type="match status" value="1"/>
</dbReference>
<dbReference type="GO" id="GO:0004523">
    <property type="term" value="F:RNA-DNA hybrid ribonuclease activity"/>
    <property type="evidence" value="ECO:0007669"/>
    <property type="project" value="InterPro"/>
</dbReference>
<dbReference type="Pfam" id="PF00075">
    <property type="entry name" value="RNase_H"/>
    <property type="match status" value="1"/>
</dbReference>
<dbReference type="SUPFAM" id="SSF53098">
    <property type="entry name" value="Ribonuclease H-like"/>
    <property type="match status" value="1"/>
</dbReference>
<dbReference type="eggNOG" id="KOG3752">
    <property type="taxonomic scope" value="Eukaryota"/>
</dbReference>
<dbReference type="GO" id="GO:0003676">
    <property type="term" value="F:nucleic acid binding"/>
    <property type="evidence" value="ECO:0007669"/>
    <property type="project" value="InterPro"/>
</dbReference>
<dbReference type="AlphaFoldDB" id="A0A177A3B9"/>
<protein>
    <recommendedName>
        <fullName evidence="1">RNase H type-1 domain-containing protein</fullName>
    </recommendedName>
</protein>
<organism evidence="2">
    <name type="scientific">Pseudogymnoascus destructans</name>
    <dbReference type="NCBI Taxonomy" id="655981"/>
    <lineage>
        <taxon>Eukaryota</taxon>
        <taxon>Fungi</taxon>
        <taxon>Dikarya</taxon>
        <taxon>Ascomycota</taxon>
        <taxon>Pezizomycotina</taxon>
        <taxon>Leotiomycetes</taxon>
        <taxon>Thelebolales</taxon>
        <taxon>Thelebolaceae</taxon>
        <taxon>Pseudogymnoascus</taxon>
    </lineage>
</organism>
<dbReference type="GeneID" id="36289940"/>
<dbReference type="RefSeq" id="XP_024322081.1">
    <property type="nucleotide sequence ID" value="XM_024470473.1"/>
</dbReference>
<accession>A0A177A3B9</accession>
<dbReference type="InterPro" id="IPR012337">
    <property type="entry name" value="RNaseH-like_sf"/>
</dbReference>
<dbReference type="OrthoDB" id="245563at2759"/>
<dbReference type="PROSITE" id="PS50879">
    <property type="entry name" value="RNASE_H_1"/>
    <property type="match status" value="1"/>
</dbReference>